<keyword evidence="2" id="KW-1185">Reference proteome</keyword>
<evidence type="ECO:0000313" key="3">
    <source>
        <dbReference type="WBParaSite" id="L893_g26362.t1"/>
    </source>
</evidence>
<reference evidence="3" key="1">
    <citation type="submission" date="2016-11" db="UniProtKB">
        <authorList>
            <consortium name="WormBaseParasite"/>
        </authorList>
    </citation>
    <scope>IDENTIFICATION</scope>
</reference>
<dbReference type="AlphaFoldDB" id="A0A1I7ZH72"/>
<evidence type="ECO:0000313" key="2">
    <source>
        <dbReference type="Proteomes" id="UP000095287"/>
    </source>
</evidence>
<feature type="region of interest" description="Disordered" evidence="1">
    <location>
        <begin position="1"/>
        <end position="88"/>
    </location>
</feature>
<dbReference type="WBParaSite" id="L893_g26362.t1">
    <property type="protein sequence ID" value="L893_g26362.t1"/>
    <property type="gene ID" value="L893_g26362"/>
</dbReference>
<proteinExistence type="predicted"/>
<name>A0A1I7ZH72_9BILA</name>
<sequence length="88" mass="9993">MARRHHRGDARRDLQPKETLRRLPLRASRDPEQETQPAELLGLLFRGYRNPGRPRSRRQPEVPPCTGGGRVFGLGHLGDRPPSLRVVA</sequence>
<feature type="compositionally biased region" description="Gly residues" evidence="1">
    <location>
        <begin position="66"/>
        <end position="76"/>
    </location>
</feature>
<protein>
    <submittedName>
        <fullName evidence="3">Uncharacterized protein</fullName>
    </submittedName>
</protein>
<dbReference type="Proteomes" id="UP000095287">
    <property type="component" value="Unplaced"/>
</dbReference>
<accession>A0A1I7ZH72</accession>
<feature type="compositionally biased region" description="Basic and acidic residues" evidence="1">
    <location>
        <begin position="10"/>
        <end position="32"/>
    </location>
</feature>
<organism evidence="2 3">
    <name type="scientific">Steinernema glaseri</name>
    <dbReference type="NCBI Taxonomy" id="37863"/>
    <lineage>
        <taxon>Eukaryota</taxon>
        <taxon>Metazoa</taxon>
        <taxon>Ecdysozoa</taxon>
        <taxon>Nematoda</taxon>
        <taxon>Chromadorea</taxon>
        <taxon>Rhabditida</taxon>
        <taxon>Tylenchina</taxon>
        <taxon>Panagrolaimomorpha</taxon>
        <taxon>Strongyloidoidea</taxon>
        <taxon>Steinernematidae</taxon>
        <taxon>Steinernema</taxon>
    </lineage>
</organism>
<evidence type="ECO:0000256" key="1">
    <source>
        <dbReference type="SAM" id="MobiDB-lite"/>
    </source>
</evidence>